<dbReference type="Gene3D" id="6.10.250.660">
    <property type="match status" value="1"/>
</dbReference>
<evidence type="ECO:0000256" key="7">
    <source>
        <dbReference type="SAM" id="Coils"/>
    </source>
</evidence>
<evidence type="ECO:0000256" key="2">
    <source>
        <dbReference type="ARBA" id="ARBA00009008"/>
    </source>
</evidence>
<keyword evidence="6" id="KW-0131">Cell cycle</keyword>
<gene>
    <name evidence="9" type="ORF">LQ318_15880</name>
</gene>
<dbReference type="PANTHER" id="PTHR35794">
    <property type="entry name" value="CELL DIVISION PROTEIN DIVIVA"/>
    <property type="match status" value="1"/>
</dbReference>
<evidence type="ECO:0000256" key="8">
    <source>
        <dbReference type="SAM" id="MobiDB-lite"/>
    </source>
</evidence>
<name>A0ABT3Q2P9_9BACT</name>
<organism evidence="9 10">
    <name type="scientific">Fodinibius salicampi</name>
    <dbReference type="NCBI Taxonomy" id="1920655"/>
    <lineage>
        <taxon>Bacteria</taxon>
        <taxon>Pseudomonadati</taxon>
        <taxon>Balneolota</taxon>
        <taxon>Balneolia</taxon>
        <taxon>Balneolales</taxon>
        <taxon>Balneolaceae</taxon>
        <taxon>Fodinibius</taxon>
    </lineage>
</organism>
<dbReference type="PANTHER" id="PTHR35794:SF2">
    <property type="entry name" value="CELL DIVISION PROTEIN DIVIVA"/>
    <property type="match status" value="1"/>
</dbReference>
<comment type="caution">
    <text evidence="9">The sequence shown here is derived from an EMBL/GenBank/DDBJ whole genome shotgun (WGS) entry which is preliminary data.</text>
</comment>
<protein>
    <submittedName>
        <fullName evidence="9">DivIVA domain-containing protein</fullName>
    </submittedName>
</protein>
<evidence type="ECO:0000256" key="5">
    <source>
        <dbReference type="ARBA" id="ARBA00023054"/>
    </source>
</evidence>
<sequence length="218" mass="25415">MKLTALEIKQQTFDKSLRGYDKAEVEAFLNLMSNEWEHMVAKNRELEKKIDDLEEKLKHYERVEEALHETLQTAKESAEQKLTGARREAQTKIEKAEMEAESIIREATQQRQQVRQSIIRLLDRRKEIIGGMRSYLEMAQESLEQFSKDEASLFNLPNEEIERPPKKDQEDVEVEKQGKDSSGGEHEEHTEQEDEHSEKKQPLPPGAEDVDNIIDELD</sequence>
<feature type="compositionally biased region" description="Basic and acidic residues" evidence="8">
    <location>
        <begin position="160"/>
        <end position="189"/>
    </location>
</feature>
<dbReference type="NCBIfam" id="TIGR03544">
    <property type="entry name" value="DivI1A_domain"/>
    <property type="match status" value="1"/>
</dbReference>
<keyword evidence="4" id="KW-0132">Cell division</keyword>
<reference evidence="9 10" key="1">
    <citation type="submission" date="2021-11" db="EMBL/GenBank/DDBJ databases">
        <title>Aliifidinibius sp. nov., a new bacterium isolated from saline soil.</title>
        <authorList>
            <person name="Galisteo C."/>
            <person name="De La Haba R."/>
            <person name="Sanchez-Porro C."/>
            <person name="Ventosa A."/>
        </authorList>
    </citation>
    <scope>NUCLEOTIDE SEQUENCE [LARGE SCALE GENOMIC DNA]</scope>
    <source>
        <strain evidence="9 10">KACC 190600</strain>
    </source>
</reference>
<evidence type="ECO:0000256" key="4">
    <source>
        <dbReference type="ARBA" id="ARBA00022618"/>
    </source>
</evidence>
<dbReference type="InterPro" id="IPR007793">
    <property type="entry name" value="DivIVA_fam"/>
</dbReference>
<evidence type="ECO:0000313" key="10">
    <source>
        <dbReference type="Proteomes" id="UP001207337"/>
    </source>
</evidence>
<accession>A0ABT3Q2P9</accession>
<dbReference type="Pfam" id="PF05103">
    <property type="entry name" value="DivIVA"/>
    <property type="match status" value="1"/>
</dbReference>
<evidence type="ECO:0000313" key="9">
    <source>
        <dbReference type="EMBL" id="MCW9714387.1"/>
    </source>
</evidence>
<evidence type="ECO:0000256" key="6">
    <source>
        <dbReference type="ARBA" id="ARBA00023306"/>
    </source>
</evidence>
<dbReference type="InterPro" id="IPR019933">
    <property type="entry name" value="DivIVA_domain"/>
</dbReference>
<feature type="compositionally biased region" description="Acidic residues" evidence="8">
    <location>
        <begin position="208"/>
        <end position="218"/>
    </location>
</feature>
<dbReference type="RefSeq" id="WP_265791640.1">
    <property type="nucleotide sequence ID" value="NZ_BAABRS010000005.1"/>
</dbReference>
<comment type="subcellular location">
    <subcellularLocation>
        <location evidence="1">Cytoplasm</location>
    </subcellularLocation>
</comment>
<feature type="coiled-coil region" evidence="7">
    <location>
        <begin position="36"/>
        <end position="124"/>
    </location>
</feature>
<evidence type="ECO:0000256" key="1">
    <source>
        <dbReference type="ARBA" id="ARBA00004496"/>
    </source>
</evidence>
<comment type="similarity">
    <text evidence="2">Belongs to the DivIVA family.</text>
</comment>
<keyword evidence="5 7" id="KW-0175">Coiled coil</keyword>
<feature type="region of interest" description="Disordered" evidence="8">
    <location>
        <begin position="155"/>
        <end position="218"/>
    </location>
</feature>
<evidence type="ECO:0000256" key="3">
    <source>
        <dbReference type="ARBA" id="ARBA00022490"/>
    </source>
</evidence>
<proteinExistence type="inferred from homology"/>
<keyword evidence="3" id="KW-0963">Cytoplasm</keyword>
<keyword evidence="10" id="KW-1185">Reference proteome</keyword>
<dbReference type="EMBL" id="JAJNDC010000005">
    <property type="protein sequence ID" value="MCW9714387.1"/>
    <property type="molecule type" value="Genomic_DNA"/>
</dbReference>
<dbReference type="Proteomes" id="UP001207337">
    <property type="component" value="Unassembled WGS sequence"/>
</dbReference>